<organism evidence="1 2">
    <name type="scientific">Yersinia enterocolitica subsp. palearctica serotype O:3 (strain DSM 13030 / CIP 106945 / Y11)</name>
    <dbReference type="NCBI Taxonomy" id="930944"/>
    <lineage>
        <taxon>Bacteria</taxon>
        <taxon>Pseudomonadati</taxon>
        <taxon>Pseudomonadota</taxon>
        <taxon>Gammaproteobacteria</taxon>
        <taxon>Enterobacterales</taxon>
        <taxon>Yersiniaceae</taxon>
        <taxon>Yersinia</taxon>
    </lineage>
</organism>
<evidence type="ECO:0000313" key="2">
    <source>
        <dbReference type="Proteomes" id="UP000008084"/>
    </source>
</evidence>
<protein>
    <submittedName>
        <fullName evidence="1">Uncharacterized protein</fullName>
    </submittedName>
</protein>
<evidence type="ECO:0000313" key="1">
    <source>
        <dbReference type="EMBL" id="CBY27144.1"/>
    </source>
</evidence>
<accession>A0A0H3NPV0</accession>
<proteinExistence type="predicted"/>
<dbReference type="Proteomes" id="UP000008084">
    <property type="component" value="Chromosome"/>
</dbReference>
<dbReference type="HOGENOM" id="CLU_2959929_0_0_6"/>
<dbReference type="EMBL" id="FR729477">
    <property type="protein sequence ID" value="CBY27144.1"/>
    <property type="molecule type" value="Genomic_DNA"/>
</dbReference>
<dbReference type="KEGG" id="yey:Y11_10371"/>
<dbReference type="PATRIC" id="fig|930944.6.peg.1025"/>
<dbReference type="AlphaFoldDB" id="A0A0H3NPV0"/>
<gene>
    <name evidence="1" type="ordered locus">Y11_10371</name>
</gene>
<name>A0A0H3NPV0_YERE1</name>
<reference evidence="1 2" key="1">
    <citation type="journal article" date="2011" name="J. Bacteriol.">
        <title>Complete genome sequence of Yersinia enterocolitica subsp. palearctica serogroup O:3.</title>
        <authorList>
            <person name="Batzilla J."/>
            <person name="Hoper D."/>
            <person name="Antonenka U."/>
            <person name="Heesemann J."/>
            <person name="Rakin A."/>
        </authorList>
    </citation>
    <scope>NUCLEOTIDE SEQUENCE [LARGE SCALE GENOMIC DNA]</scope>
    <source>
        <strain evidence="2">DSM 13030 / CIP 106945 / Y11</strain>
    </source>
</reference>
<sequence length="59" mass="6348">MNGVVSGINPADSFTRISPIGQAAYHFEEEFPIKDRGMSGVFCQPSSRMIGPDETGPAF</sequence>